<dbReference type="PANTHER" id="PTHR48082">
    <property type="entry name" value="ATP SYNTHASE SUBUNIT ALPHA, MITOCHONDRIAL"/>
    <property type="match status" value="1"/>
</dbReference>
<dbReference type="InterPro" id="IPR023366">
    <property type="entry name" value="ATP_synth_asu-like_sf"/>
</dbReference>
<keyword evidence="8 15" id="KW-0067">ATP-binding</keyword>
<dbReference type="PANTHER" id="PTHR48082:SF2">
    <property type="entry name" value="ATP SYNTHASE SUBUNIT ALPHA, MITOCHONDRIAL"/>
    <property type="match status" value="1"/>
</dbReference>
<dbReference type="Gene3D" id="1.20.150.20">
    <property type="entry name" value="ATP synthase alpha/beta chain, C-terminal domain"/>
    <property type="match status" value="1"/>
</dbReference>
<keyword evidence="10 15" id="KW-0406">Ion transport</keyword>
<feature type="binding site" evidence="15">
    <location>
        <begin position="169"/>
        <end position="176"/>
    </location>
    <ligand>
        <name>ATP</name>
        <dbReference type="ChEBI" id="CHEBI:30616"/>
    </ligand>
</feature>
<dbReference type="InterPro" id="IPR000194">
    <property type="entry name" value="ATPase_F1/V1/A1_a/bsu_nucl-bd"/>
</dbReference>
<reference evidence="19 20" key="1">
    <citation type="submission" date="2023-08" db="EMBL/GenBank/DDBJ databases">
        <title>Oxalobacteraceae gen .nov., isolated from river sludge outside the plant.</title>
        <authorList>
            <person name="Zhao S.Y."/>
        </authorList>
    </citation>
    <scope>NUCLEOTIDE SEQUENCE [LARGE SCALE GENOMIC DNA]</scope>
    <source>
        <strain evidence="19 20">R-40</strain>
    </source>
</reference>
<comment type="function">
    <text evidence="1 15">Produces ATP from ADP in the presence of a proton gradient across the membrane. The alpha chain is a regulatory subunit.</text>
</comment>
<proteinExistence type="inferred from homology"/>
<dbReference type="NCBIfam" id="TIGR00962">
    <property type="entry name" value="atpA"/>
    <property type="match status" value="1"/>
</dbReference>
<keyword evidence="20" id="KW-1185">Reference proteome</keyword>
<evidence type="ECO:0000256" key="5">
    <source>
        <dbReference type="ARBA" id="ARBA00022475"/>
    </source>
</evidence>
<keyword evidence="13 15" id="KW-0066">ATP synthesis</keyword>
<dbReference type="InterPro" id="IPR004100">
    <property type="entry name" value="ATPase_F1/V1/A1_a/bsu_N"/>
</dbReference>
<dbReference type="InterPro" id="IPR005294">
    <property type="entry name" value="ATP_synth_F1_asu"/>
</dbReference>
<comment type="similarity">
    <text evidence="3 15">Belongs to the ATPase alpha/beta chains family.</text>
</comment>
<dbReference type="CDD" id="cd18113">
    <property type="entry name" value="ATP-synt_F1_alpha_C"/>
    <property type="match status" value="1"/>
</dbReference>
<keyword evidence="5 15" id="KW-1003">Cell membrane</keyword>
<dbReference type="InterPro" id="IPR020003">
    <property type="entry name" value="ATPase_a/bsu_AS"/>
</dbReference>
<evidence type="ECO:0000256" key="12">
    <source>
        <dbReference type="ARBA" id="ARBA00023196"/>
    </source>
</evidence>
<evidence type="ECO:0000256" key="1">
    <source>
        <dbReference type="ARBA" id="ARBA00003784"/>
    </source>
</evidence>
<evidence type="ECO:0000256" key="9">
    <source>
        <dbReference type="ARBA" id="ARBA00022967"/>
    </source>
</evidence>
<evidence type="ECO:0000256" key="14">
    <source>
        <dbReference type="ARBA" id="ARBA00026013"/>
    </source>
</evidence>
<feature type="domain" description="ATPase F1/V1/A1 complex alpha/beta subunit nucleotide-binding" evidence="16">
    <location>
        <begin position="149"/>
        <end position="375"/>
    </location>
</feature>
<dbReference type="Gene3D" id="3.40.50.300">
    <property type="entry name" value="P-loop containing nucleotide triphosphate hydrolases"/>
    <property type="match status" value="1"/>
</dbReference>
<evidence type="ECO:0000256" key="6">
    <source>
        <dbReference type="ARBA" id="ARBA00022741"/>
    </source>
</evidence>
<evidence type="ECO:0000256" key="7">
    <source>
        <dbReference type="ARBA" id="ARBA00022781"/>
    </source>
</evidence>
<feature type="site" description="Required for activity" evidence="15">
    <location>
        <position position="373"/>
    </location>
</feature>
<sequence>MQLNPSEISELIKSRIQGLGDTAEIRNQGTVISVTDGIVRIHGLSDAMQGEMLEFPGNTFGLALNLERDSVGAVILGDYEHITEGDTVKCTGRVLEVPVGPELKGRVVNALGQPIDGKGPINAKLTSPIEKIAPGVIARQSVSQPMQTGIKAIDAMVPIGRGQRELIIGDRQTGKSAVAVDAIINQKGQDMTCIYVAIGQKASTIKNIVRALEQHGAMEYTIVVAASASESAAMQFISAYSGCAMGEYFRDRGEDALIIYDDLSKQAVAYRQVSLLLRRPPGREAYPGDVFYLHSRLLERAARVNPDYVEAFTDGAVKGKTGSLTALPIIETQAGDVSAFVPTNVISITDGQIFLETSLFNAGIRPAINAGISVSRVGGAAQTKVIKNLSGGIRTDLAQYRELAAFAQFASDLDEATRKQLDRGARVTELLKQPQYSPLPISLMAVSLFAVNKGYFDSIDVKNVLAFESGLHNFMKTSHAPLLQKIEQNKALDKDDEAALAAAVGDFKKTF</sequence>
<accession>A0ABU1BKH8</accession>
<dbReference type="PIRSF" id="PIRSF039088">
    <property type="entry name" value="F_ATPase_subunit_alpha"/>
    <property type="match status" value="1"/>
</dbReference>
<dbReference type="Pfam" id="PF02874">
    <property type="entry name" value="ATP-synt_ab_N"/>
    <property type="match status" value="1"/>
</dbReference>
<evidence type="ECO:0000259" key="18">
    <source>
        <dbReference type="Pfam" id="PF02874"/>
    </source>
</evidence>
<dbReference type="InterPro" id="IPR027417">
    <property type="entry name" value="P-loop_NTPase"/>
</dbReference>
<evidence type="ECO:0000256" key="11">
    <source>
        <dbReference type="ARBA" id="ARBA00023136"/>
    </source>
</evidence>
<dbReference type="EC" id="7.1.2.2" evidence="15"/>
<dbReference type="InterPro" id="IPR033732">
    <property type="entry name" value="ATP_synth_F1_a_nt-bd_dom"/>
</dbReference>
<feature type="domain" description="ATPase F1/V1/A1 complex alpha/beta subunit N-terminal" evidence="18">
    <location>
        <begin position="26"/>
        <end position="92"/>
    </location>
</feature>
<dbReference type="Pfam" id="PF00006">
    <property type="entry name" value="ATP-synt_ab"/>
    <property type="match status" value="1"/>
</dbReference>
<dbReference type="SUPFAM" id="SSF50615">
    <property type="entry name" value="N-terminal domain of alpha and beta subunits of F1 ATP synthase"/>
    <property type="match status" value="1"/>
</dbReference>
<evidence type="ECO:0000259" key="16">
    <source>
        <dbReference type="Pfam" id="PF00006"/>
    </source>
</evidence>
<evidence type="ECO:0000259" key="17">
    <source>
        <dbReference type="Pfam" id="PF00306"/>
    </source>
</evidence>
<comment type="subcellular location">
    <subcellularLocation>
        <location evidence="15">Cell membrane</location>
        <topology evidence="15">Peripheral membrane protein</topology>
    </subcellularLocation>
    <subcellularLocation>
        <location evidence="2">Membrane</location>
    </subcellularLocation>
</comment>
<dbReference type="EMBL" id="JAUYVH010000001">
    <property type="protein sequence ID" value="MDQ9169500.1"/>
    <property type="molecule type" value="Genomic_DNA"/>
</dbReference>
<evidence type="ECO:0000313" key="19">
    <source>
        <dbReference type="EMBL" id="MDQ9169500.1"/>
    </source>
</evidence>
<dbReference type="PROSITE" id="PS00152">
    <property type="entry name" value="ATPASE_ALPHA_BETA"/>
    <property type="match status" value="1"/>
</dbReference>
<evidence type="ECO:0000256" key="15">
    <source>
        <dbReference type="HAMAP-Rule" id="MF_01346"/>
    </source>
</evidence>
<dbReference type="Pfam" id="PF00306">
    <property type="entry name" value="ATP-synt_ab_C"/>
    <property type="match status" value="1"/>
</dbReference>
<evidence type="ECO:0000256" key="2">
    <source>
        <dbReference type="ARBA" id="ARBA00004370"/>
    </source>
</evidence>
<comment type="caution">
    <text evidence="19">The sequence shown here is derived from an EMBL/GenBank/DDBJ whole genome shotgun (WGS) entry which is preliminary data.</text>
</comment>
<evidence type="ECO:0000313" key="20">
    <source>
        <dbReference type="Proteomes" id="UP001225596"/>
    </source>
</evidence>
<dbReference type="Gene3D" id="2.40.30.20">
    <property type="match status" value="1"/>
</dbReference>
<evidence type="ECO:0000256" key="3">
    <source>
        <dbReference type="ARBA" id="ARBA00008936"/>
    </source>
</evidence>
<dbReference type="InterPro" id="IPR038376">
    <property type="entry name" value="ATP_synth_asu_C_sf"/>
</dbReference>
<keyword evidence="11 15" id="KW-0472">Membrane</keyword>
<dbReference type="InterPro" id="IPR036121">
    <property type="entry name" value="ATPase_F1/V1/A1_a/bsu_N_sf"/>
</dbReference>
<evidence type="ECO:0000256" key="4">
    <source>
        <dbReference type="ARBA" id="ARBA00022448"/>
    </source>
</evidence>
<dbReference type="NCBIfam" id="NF009884">
    <property type="entry name" value="PRK13343.1"/>
    <property type="match status" value="1"/>
</dbReference>
<comment type="subunit">
    <text evidence="14">F-type ATPases have 2 components, CF(1) - the catalytic core - and CF(0) - the membrane proton channel. CF(1) has five subunits: alpha(3), beta(3), gamma(1), delta(1), epsilon(1). CF(0) has four main subunits: a(1), b(1), b'(1) and c(9-12).</text>
</comment>
<dbReference type="InterPro" id="IPR000793">
    <property type="entry name" value="ATP_synth_asu_C"/>
</dbReference>
<evidence type="ECO:0000256" key="10">
    <source>
        <dbReference type="ARBA" id="ARBA00023065"/>
    </source>
</evidence>
<feature type="domain" description="ATP synthase alpha subunit C-terminal" evidence="17">
    <location>
        <begin position="382"/>
        <end position="507"/>
    </location>
</feature>
<keyword evidence="9 15" id="KW-1278">Translocase</keyword>
<name>A0ABU1BKH8_9BURK</name>
<dbReference type="CDD" id="cd01132">
    <property type="entry name" value="F1-ATPase_alpha_CD"/>
    <property type="match status" value="1"/>
</dbReference>
<protein>
    <recommendedName>
        <fullName evidence="15">ATP synthase subunit alpha</fullName>
        <ecNumber evidence="15">7.1.2.2</ecNumber>
    </recommendedName>
    <alternativeName>
        <fullName evidence="15">ATP synthase F1 sector subunit alpha</fullName>
    </alternativeName>
    <alternativeName>
        <fullName evidence="15">F-ATPase subunit alpha</fullName>
    </alternativeName>
</protein>
<dbReference type="CDD" id="cd18116">
    <property type="entry name" value="ATP-synt_F1_alpha_N"/>
    <property type="match status" value="1"/>
</dbReference>
<comment type="catalytic activity">
    <reaction evidence="15">
        <text>ATP + H2O + 4 H(+)(in) = ADP + phosphate + 5 H(+)(out)</text>
        <dbReference type="Rhea" id="RHEA:57720"/>
        <dbReference type="ChEBI" id="CHEBI:15377"/>
        <dbReference type="ChEBI" id="CHEBI:15378"/>
        <dbReference type="ChEBI" id="CHEBI:30616"/>
        <dbReference type="ChEBI" id="CHEBI:43474"/>
        <dbReference type="ChEBI" id="CHEBI:456216"/>
        <dbReference type="EC" id="7.1.2.2"/>
    </reaction>
</comment>
<keyword evidence="4 15" id="KW-0813">Transport</keyword>
<gene>
    <name evidence="15 19" type="primary">atpA</name>
    <name evidence="19" type="ORF">Q8A64_03640</name>
</gene>
<dbReference type="SUPFAM" id="SSF47917">
    <property type="entry name" value="C-terminal domain of alpha and beta subunits of F1 ATP synthase"/>
    <property type="match status" value="1"/>
</dbReference>
<evidence type="ECO:0000256" key="13">
    <source>
        <dbReference type="ARBA" id="ARBA00023310"/>
    </source>
</evidence>
<dbReference type="HAMAP" id="MF_01346">
    <property type="entry name" value="ATP_synth_alpha_bact"/>
    <property type="match status" value="1"/>
</dbReference>
<dbReference type="Proteomes" id="UP001225596">
    <property type="component" value="Unassembled WGS sequence"/>
</dbReference>
<organism evidence="19 20">
    <name type="scientific">Keguizhuia sedimenti</name>
    <dbReference type="NCBI Taxonomy" id="3064264"/>
    <lineage>
        <taxon>Bacteria</taxon>
        <taxon>Pseudomonadati</taxon>
        <taxon>Pseudomonadota</taxon>
        <taxon>Betaproteobacteria</taxon>
        <taxon>Burkholderiales</taxon>
        <taxon>Oxalobacteraceae</taxon>
        <taxon>Keguizhuia</taxon>
    </lineage>
</organism>
<keyword evidence="6 15" id="KW-0547">Nucleotide-binding</keyword>
<evidence type="ECO:0000256" key="8">
    <source>
        <dbReference type="ARBA" id="ARBA00022840"/>
    </source>
</evidence>
<dbReference type="SUPFAM" id="SSF52540">
    <property type="entry name" value="P-loop containing nucleoside triphosphate hydrolases"/>
    <property type="match status" value="1"/>
</dbReference>
<dbReference type="RefSeq" id="WP_338435403.1">
    <property type="nucleotide sequence ID" value="NZ_JAUYVH010000001.1"/>
</dbReference>
<keyword evidence="7 15" id="KW-0375">Hydrogen ion transport</keyword>
<keyword evidence="12 15" id="KW-0139">CF(1)</keyword>